<dbReference type="GO" id="GO:0016853">
    <property type="term" value="F:isomerase activity"/>
    <property type="evidence" value="ECO:0007669"/>
    <property type="project" value="TreeGrafter"/>
</dbReference>
<dbReference type="InterPro" id="IPR003719">
    <property type="entry name" value="Phenazine_PhzF-like"/>
</dbReference>
<dbReference type="RefSeq" id="WP_218323197.1">
    <property type="nucleotide sequence ID" value="NZ_JAEEGC010000159.1"/>
</dbReference>
<dbReference type="Pfam" id="PF02567">
    <property type="entry name" value="PhzC-PhzF"/>
    <property type="match status" value="1"/>
</dbReference>
<sequence>MKKYSYKKIDAFTSNKSLGNPAACIYLKENENLSHSEMLNIAKEHKGFVSEFVFCSSSLKADCKLTYYSSECEVDFCGHGTIACMYDLIKNTESLLAKSEILMDTNKKGILTVYNELKDQDAVYITAPKPIYIETNITAKEAAENLGISVESISDKYPIDLINAGLATLIVPISNLKDEINIFPDIKKLEEFCNNNGMDIILIYSIEVKDNKNIAHTRVFSPKFGYLEDPATGSGNSAFAYYMLKNNMWDGTPVSIEQGGIDRAFNIVKLATKKSNVIFGGSATVKISGEYYL</sequence>
<dbReference type="EMBL" id="JAEEGC010000159">
    <property type="protein sequence ID" value="MBV7276153.1"/>
    <property type="molecule type" value="Genomic_DNA"/>
</dbReference>
<dbReference type="GO" id="GO:0005737">
    <property type="term" value="C:cytoplasm"/>
    <property type="evidence" value="ECO:0007669"/>
    <property type="project" value="TreeGrafter"/>
</dbReference>
<comment type="caution">
    <text evidence="1">The sequence shown here is derived from an EMBL/GenBank/DDBJ whole genome shotgun (WGS) entry which is preliminary data.</text>
</comment>
<keyword evidence="2" id="KW-1185">Reference proteome</keyword>
<dbReference type="NCBIfam" id="TIGR00654">
    <property type="entry name" value="PhzF_family"/>
    <property type="match status" value="1"/>
</dbReference>
<proteinExistence type="predicted"/>
<dbReference type="Proteomes" id="UP000694308">
    <property type="component" value="Unassembled WGS sequence"/>
</dbReference>
<dbReference type="AlphaFoldDB" id="A0A949X5T2"/>
<reference evidence="1" key="1">
    <citation type="submission" date="2020-12" db="EMBL/GenBank/DDBJ databases">
        <title>Clostridium thailandense sp. nov., a novel acetogenic bacterium isolated from peat land soil in Thailand.</title>
        <authorList>
            <person name="Chaikitkaew S."/>
            <person name="Birkeland N.K."/>
        </authorList>
    </citation>
    <scope>NUCLEOTIDE SEQUENCE</scope>
    <source>
        <strain evidence="1">PL3</strain>
    </source>
</reference>
<evidence type="ECO:0000313" key="2">
    <source>
        <dbReference type="Proteomes" id="UP000694308"/>
    </source>
</evidence>
<protein>
    <submittedName>
        <fullName evidence="1">PhzF family phenazine biosynthesis protein</fullName>
    </submittedName>
</protein>
<dbReference type="PIRSF" id="PIRSF016184">
    <property type="entry name" value="PhzC_PhzF"/>
    <property type="match status" value="1"/>
</dbReference>
<accession>A0A949X5T2</accession>
<dbReference type="PANTHER" id="PTHR13774">
    <property type="entry name" value="PHENAZINE BIOSYNTHESIS PROTEIN"/>
    <property type="match status" value="1"/>
</dbReference>
<evidence type="ECO:0000313" key="1">
    <source>
        <dbReference type="EMBL" id="MBV7276153.1"/>
    </source>
</evidence>
<name>A0A949X5T2_9CLOT</name>
<gene>
    <name evidence="1" type="ORF">I6U48_25030</name>
</gene>
<organism evidence="1 2">
    <name type="scientific">Clostridium thailandense</name>
    <dbReference type="NCBI Taxonomy" id="2794346"/>
    <lineage>
        <taxon>Bacteria</taxon>
        <taxon>Bacillati</taxon>
        <taxon>Bacillota</taxon>
        <taxon>Clostridia</taxon>
        <taxon>Eubacteriales</taxon>
        <taxon>Clostridiaceae</taxon>
        <taxon>Clostridium</taxon>
    </lineage>
</organism>